<keyword evidence="2" id="KW-1185">Reference proteome</keyword>
<evidence type="ECO:0008006" key="3">
    <source>
        <dbReference type="Google" id="ProtNLM"/>
    </source>
</evidence>
<evidence type="ECO:0000313" key="1">
    <source>
        <dbReference type="EMBL" id="MEY2182807.1"/>
    </source>
</evidence>
<dbReference type="Proteomes" id="UP001562159">
    <property type="component" value="Unassembled WGS sequence"/>
</dbReference>
<proteinExistence type="predicted"/>
<protein>
    <recommendedName>
        <fullName evidence="3">N-acetyltransferase domain-containing protein</fullName>
    </recommendedName>
</protein>
<reference evidence="1 2" key="1">
    <citation type="submission" date="2024-07" db="EMBL/GenBank/DDBJ databases">
        <title>Molecular mechanisms and environmental adaptations of flagellar loss and biofilm growth of Rhodanobacter under environmental stress.</title>
        <authorList>
            <person name="Chen M."/>
        </authorList>
    </citation>
    <scope>NUCLEOTIDE SEQUENCE [LARGE SCALE GENOMIC DNA]</scope>
    <source>
        <strain evidence="1 2">RS22</strain>
    </source>
</reference>
<name>A0ABV4AQZ3_9GAMM</name>
<comment type="caution">
    <text evidence="1">The sequence shown here is derived from an EMBL/GenBank/DDBJ whole genome shotgun (WGS) entry which is preliminary data.</text>
</comment>
<dbReference type="SUPFAM" id="SSF55729">
    <property type="entry name" value="Acyl-CoA N-acyltransferases (Nat)"/>
    <property type="match status" value="1"/>
</dbReference>
<sequence>MHDVVFDDRYETVEGHLERDRDTVIGLWRGQIGWRDQLDRMYDVFYLGCPFRQPRLQLLRHRASGEIVGTVGVGPRPMLWQGRERLAGVASHFVVLPAHRSLKPATLLARAMAAICLEHFAFGYAMTNARGGAVCKRAGFAVPAQLSRHVRVLRYREYMTRVLPGPLGRAGGALLDAALAASRHLPLPGRRAALHVAWTDAVDPRMQVLWEQSEHGEGLCTVRSTQILEWRFLGLPAVRRRFLLVAPASGAPLLAWFACETNVRAPGLMTVTDAWFAGGVRTADRRAIRELCRMGYAAGYDAIELRLTAARPVLDAWHAEGFVTRGRQPFFVHGMDARRDGDVGIGLHITDIEQDG</sequence>
<dbReference type="InterPro" id="IPR016181">
    <property type="entry name" value="Acyl_CoA_acyltransferase"/>
</dbReference>
<organism evidence="1 2">
    <name type="scientific">Rhodanobacter humi</name>
    <dbReference type="NCBI Taxonomy" id="1888173"/>
    <lineage>
        <taxon>Bacteria</taxon>
        <taxon>Pseudomonadati</taxon>
        <taxon>Pseudomonadota</taxon>
        <taxon>Gammaproteobacteria</taxon>
        <taxon>Lysobacterales</taxon>
        <taxon>Rhodanobacteraceae</taxon>
        <taxon>Rhodanobacter</taxon>
    </lineage>
</organism>
<dbReference type="EMBL" id="JBGBPY010000001">
    <property type="protein sequence ID" value="MEY2182807.1"/>
    <property type="molecule type" value="Genomic_DNA"/>
</dbReference>
<gene>
    <name evidence="1" type="ORF">AB7878_10300</name>
</gene>
<evidence type="ECO:0000313" key="2">
    <source>
        <dbReference type="Proteomes" id="UP001562159"/>
    </source>
</evidence>
<accession>A0ABV4AQZ3</accession>